<dbReference type="AlphaFoldDB" id="A0A9W8MP88"/>
<organism evidence="1 2">
    <name type="scientific">Agrocybe chaxingu</name>
    <dbReference type="NCBI Taxonomy" id="84603"/>
    <lineage>
        <taxon>Eukaryota</taxon>
        <taxon>Fungi</taxon>
        <taxon>Dikarya</taxon>
        <taxon>Basidiomycota</taxon>
        <taxon>Agaricomycotina</taxon>
        <taxon>Agaricomycetes</taxon>
        <taxon>Agaricomycetidae</taxon>
        <taxon>Agaricales</taxon>
        <taxon>Agaricineae</taxon>
        <taxon>Strophariaceae</taxon>
        <taxon>Agrocybe</taxon>
    </lineage>
</organism>
<protein>
    <submittedName>
        <fullName evidence="1">Uncharacterized protein</fullName>
    </submittedName>
</protein>
<comment type="caution">
    <text evidence="1">The sequence shown here is derived from an EMBL/GenBank/DDBJ whole genome shotgun (WGS) entry which is preliminary data.</text>
</comment>
<name>A0A9W8MP88_9AGAR</name>
<evidence type="ECO:0000313" key="1">
    <source>
        <dbReference type="EMBL" id="KAJ3488669.1"/>
    </source>
</evidence>
<keyword evidence="2" id="KW-1185">Reference proteome</keyword>
<sequence>MNATPQSSQLQPSPIDIFTILPHIPPVVGIPLYFNSYKGLTYGYDPTLDVFIPMSYQQLVFIEENYLFHIYKCDFLASDQEFFEDPQDPTYVVT</sequence>
<dbReference type="EMBL" id="JANKHO010002802">
    <property type="protein sequence ID" value="KAJ3488669.1"/>
    <property type="molecule type" value="Genomic_DNA"/>
</dbReference>
<reference evidence="1" key="1">
    <citation type="submission" date="2022-07" db="EMBL/GenBank/DDBJ databases">
        <title>Genome Sequence of Agrocybe chaxingu.</title>
        <authorList>
            <person name="Buettner E."/>
        </authorList>
    </citation>
    <scope>NUCLEOTIDE SEQUENCE</scope>
    <source>
        <strain evidence="1">MP-N11</strain>
    </source>
</reference>
<dbReference type="Proteomes" id="UP001148786">
    <property type="component" value="Unassembled WGS sequence"/>
</dbReference>
<gene>
    <name evidence="1" type="ORF">NLJ89_g11592</name>
</gene>
<accession>A0A9W8MP88</accession>
<evidence type="ECO:0000313" key="2">
    <source>
        <dbReference type="Proteomes" id="UP001148786"/>
    </source>
</evidence>
<proteinExistence type="predicted"/>